<name>A0A449BIL0_9MOLU</name>
<dbReference type="EMBL" id="LR215050">
    <property type="protein sequence ID" value="VEU82270.1"/>
    <property type="molecule type" value="Genomic_DNA"/>
</dbReference>
<dbReference type="AlphaFoldDB" id="A0A449BIL0"/>
<proteinExistence type="predicted"/>
<dbReference type="Proteomes" id="UP000290909">
    <property type="component" value="Chromosome"/>
</dbReference>
<dbReference type="RefSeq" id="WP_035369666.1">
    <property type="nucleotide sequence ID" value="NZ_LR215050.1"/>
</dbReference>
<evidence type="ECO:0008006" key="3">
    <source>
        <dbReference type="Google" id="ProtNLM"/>
    </source>
</evidence>
<dbReference type="KEGG" id="ahk:NCTC10172_00278"/>
<organism evidence="1 2">
    <name type="scientific">Acholeplasma hippikon</name>
    <dbReference type="NCBI Taxonomy" id="264636"/>
    <lineage>
        <taxon>Bacteria</taxon>
        <taxon>Bacillati</taxon>
        <taxon>Mycoplasmatota</taxon>
        <taxon>Mollicutes</taxon>
        <taxon>Acholeplasmatales</taxon>
        <taxon>Acholeplasmataceae</taxon>
        <taxon>Acholeplasma</taxon>
    </lineage>
</organism>
<evidence type="ECO:0000313" key="2">
    <source>
        <dbReference type="Proteomes" id="UP000290909"/>
    </source>
</evidence>
<sequence>MQKEKLRLADLFQAFDNEVIVEPLKLTGLSALQYLIKETEYFQNKLQFDFDTTLDVKHVSEVRKELLKQLPHILLKQSFSIDAKKSEFTSSFDNYVILDEKSKLKFDLRIDYLNRSHILKPEQFARKDETFKDIHINSLGLAENYAIYIVNYLVNDEDSSVLKTLFSENKIIIQQVPFIRKMVAFYLSLMDNQTINEKKLFNDVLKEIINFNEKELAYLTNFKNGIYQPDILFPPTLAKNILNHPKALLKIKKINQES</sequence>
<dbReference type="STRING" id="1408416.GCA_000702765_01095"/>
<gene>
    <name evidence="1" type="ORF">NCTC10172_00278</name>
</gene>
<keyword evidence="2" id="KW-1185">Reference proteome</keyword>
<accession>A0A449BIL0</accession>
<evidence type="ECO:0000313" key="1">
    <source>
        <dbReference type="EMBL" id="VEU82270.1"/>
    </source>
</evidence>
<protein>
    <recommendedName>
        <fullName evidence="3">Nucleotidyl transferase AbiEii toxin, Type IV TA system</fullName>
    </recommendedName>
</protein>
<reference evidence="1 2" key="1">
    <citation type="submission" date="2019-01" db="EMBL/GenBank/DDBJ databases">
        <authorList>
            <consortium name="Pathogen Informatics"/>
        </authorList>
    </citation>
    <scope>NUCLEOTIDE SEQUENCE [LARGE SCALE GENOMIC DNA]</scope>
    <source>
        <strain evidence="1 2">NCTC10172</strain>
    </source>
</reference>